<proteinExistence type="predicted"/>
<name>A0A392R5F5_9FABA</name>
<organism evidence="2 3">
    <name type="scientific">Trifolium medium</name>
    <dbReference type="NCBI Taxonomy" id="97028"/>
    <lineage>
        <taxon>Eukaryota</taxon>
        <taxon>Viridiplantae</taxon>
        <taxon>Streptophyta</taxon>
        <taxon>Embryophyta</taxon>
        <taxon>Tracheophyta</taxon>
        <taxon>Spermatophyta</taxon>
        <taxon>Magnoliopsida</taxon>
        <taxon>eudicotyledons</taxon>
        <taxon>Gunneridae</taxon>
        <taxon>Pentapetalae</taxon>
        <taxon>rosids</taxon>
        <taxon>fabids</taxon>
        <taxon>Fabales</taxon>
        <taxon>Fabaceae</taxon>
        <taxon>Papilionoideae</taxon>
        <taxon>50 kb inversion clade</taxon>
        <taxon>NPAAA clade</taxon>
        <taxon>Hologalegina</taxon>
        <taxon>IRL clade</taxon>
        <taxon>Trifolieae</taxon>
        <taxon>Trifolium</taxon>
    </lineage>
</organism>
<feature type="region of interest" description="Disordered" evidence="1">
    <location>
        <begin position="1"/>
        <end position="30"/>
    </location>
</feature>
<reference evidence="2 3" key="1">
    <citation type="journal article" date="2018" name="Front. Plant Sci.">
        <title>Red Clover (Trifolium pratense) and Zigzag Clover (T. medium) - A Picture of Genomic Similarities and Differences.</title>
        <authorList>
            <person name="Dluhosova J."/>
            <person name="Istvanek J."/>
            <person name="Nedelnik J."/>
            <person name="Repkova J."/>
        </authorList>
    </citation>
    <scope>NUCLEOTIDE SEQUENCE [LARGE SCALE GENOMIC DNA]</scope>
    <source>
        <strain evidence="3">cv. 10/8</strain>
        <tissue evidence="2">Leaf</tissue>
    </source>
</reference>
<evidence type="ECO:0000256" key="1">
    <source>
        <dbReference type="SAM" id="MobiDB-lite"/>
    </source>
</evidence>
<dbReference type="Proteomes" id="UP000265520">
    <property type="component" value="Unassembled WGS sequence"/>
</dbReference>
<comment type="caution">
    <text evidence="2">The sequence shown here is derived from an EMBL/GenBank/DDBJ whole genome shotgun (WGS) entry which is preliminary data.</text>
</comment>
<protein>
    <submittedName>
        <fullName evidence="2">Uncharacterized protein</fullName>
    </submittedName>
</protein>
<dbReference type="AlphaFoldDB" id="A0A392R5F5"/>
<evidence type="ECO:0000313" key="3">
    <source>
        <dbReference type="Proteomes" id="UP000265520"/>
    </source>
</evidence>
<keyword evidence="3" id="KW-1185">Reference proteome</keyword>
<dbReference type="EMBL" id="LXQA010182083">
    <property type="protein sequence ID" value="MCI30775.1"/>
    <property type="molecule type" value="Genomic_DNA"/>
</dbReference>
<evidence type="ECO:0000313" key="2">
    <source>
        <dbReference type="EMBL" id="MCI30775.1"/>
    </source>
</evidence>
<accession>A0A392R5F5</accession>
<sequence length="60" mass="6746">MVENSLGGSTEAMLQAGGQNPNVGDDRPWRKRGGYLQKTLRHLSQYKLEVEVEVRIMSTL</sequence>